<dbReference type="GO" id="GO:0016491">
    <property type="term" value="F:oxidoreductase activity"/>
    <property type="evidence" value="ECO:0007669"/>
    <property type="project" value="InterPro"/>
</dbReference>
<dbReference type="InterPro" id="IPR037165">
    <property type="entry name" value="AldOxase/xan_DH_Mopterin-bd_sf"/>
</dbReference>
<accession>A0A5B0WSP3</accession>
<keyword evidence="1" id="KW-0472">Membrane</keyword>
<evidence type="ECO:0000256" key="1">
    <source>
        <dbReference type="SAM" id="Phobius"/>
    </source>
</evidence>
<dbReference type="EMBL" id="VTUX01000007">
    <property type="protein sequence ID" value="KAA1189497.1"/>
    <property type="molecule type" value="Genomic_DNA"/>
</dbReference>
<evidence type="ECO:0000313" key="3">
    <source>
        <dbReference type="EMBL" id="KAA1189497.1"/>
    </source>
</evidence>
<evidence type="ECO:0000259" key="2">
    <source>
        <dbReference type="SMART" id="SM01008"/>
    </source>
</evidence>
<dbReference type="SUPFAM" id="SSF56003">
    <property type="entry name" value="Molybdenum cofactor-binding domain"/>
    <property type="match status" value="2"/>
</dbReference>
<keyword evidence="1" id="KW-1133">Transmembrane helix</keyword>
<gene>
    <name evidence="3" type="ORF">F0M18_14150</name>
</gene>
<dbReference type="PIRSF" id="PIRSF036389">
    <property type="entry name" value="IOR_B"/>
    <property type="match status" value="1"/>
</dbReference>
<dbReference type="InterPro" id="IPR046867">
    <property type="entry name" value="AldOxase/xan_DH_MoCoBD2"/>
</dbReference>
<protein>
    <submittedName>
        <fullName evidence="3">Xanthine dehydrogenase family protein molybdopterin-binding subunit</fullName>
    </submittedName>
</protein>
<reference evidence="3 4" key="1">
    <citation type="submission" date="2019-09" db="EMBL/GenBank/DDBJ databases">
        <authorList>
            <person name="Chen X.-Y."/>
        </authorList>
    </citation>
    <scope>NUCLEOTIDE SEQUENCE [LARGE SCALE GENOMIC DNA]</scope>
    <source>
        <strain evidence="3 4">NY5</strain>
    </source>
</reference>
<dbReference type="Pfam" id="PF02738">
    <property type="entry name" value="MoCoBD_1"/>
    <property type="match status" value="2"/>
</dbReference>
<dbReference type="InterPro" id="IPR008274">
    <property type="entry name" value="AldOxase/xan_DH_MoCoBD1"/>
</dbReference>
<dbReference type="Gene3D" id="3.30.365.10">
    <property type="entry name" value="Aldehyde oxidase/xanthine dehydrogenase, molybdopterin binding domain"/>
    <property type="match status" value="4"/>
</dbReference>
<feature type="domain" description="Aldehyde oxidase/xanthine dehydrogenase a/b hammerhead" evidence="2">
    <location>
        <begin position="239"/>
        <end position="317"/>
    </location>
</feature>
<comment type="caution">
    <text evidence="3">The sequence shown here is derived from an EMBL/GenBank/DDBJ whole genome shotgun (WGS) entry which is preliminary data.</text>
</comment>
<keyword evidence="4" id="KW-1185">Reference proteome</keyword>
<feature type="transmembrane region" description="Helical" evidence="1">
    <location>
        <begin position="45"/>
        <end position="66"/>
    </location>
</feature>
<organism evidence="3 4">
    <name type="scientific">Pseudohalioglobus sediminis</name>
    <dbReference type="NCBI Taxonomy" id="2606449"/>
    <lineage>
        <taxon>Bacteria</taxon>
        <taxon>Pseudomonadati</taxon>
        <taxon>Pseudomonadota</taxon>
        <taxon>Gammaproteobacteria</taxon>
        <taxon>Cellvibrionales</taxon>
        <taxon>Halieaceae</taxon>
        <taxon>Pseudohalioglobus</taxon>
    </lineage>
</organism>
<dbReference type="PANTHER" id="PTHR47495:SF2">
    <property type="entry name" value="ALDEHYDE DEHYDROGENASE"/>
    <property type="match status" value="1"/>
</dbReference>
<dbReference type="InterPro" id="IPR000674">
    <property type="entry name" value="Ald_Oxase/Xan_DH_a/b"/>
</dbReference>
<dbReference type="Gene3D" id="3.90.1170.50">
    <property type="entry name" value="Aldehyde oxidase/xanthine dehydrogenase, a/b hammerhead"/>
    <property type="match status" value="1"/>
</dbReference>
<evidence type="ECO:0000313" key="4">
    <source>
        <dbReference type="Proteomes" id="UP000323708"/>
    </source>
</evidence>
<keyword evidence="1" id="KW-0812">Transmembrane</keyword>
<dbReference type="Proteomes" id="UP000323708">
    <property type="component" value="Unassembled WGS sequence"/>
</dbReference>
<dbReference type="AlphaFoldDB" id="A0A5B0WSP3"/>
<dbReference type="InterPro" id="IPR012368">
    <property type="entry name" value="OxRdtase_Mopterin-bd_su_IorB"/>
</dbReference>
<dbReference type="SMART" id="SM01008">
    <property type="entry name" value="Ald_Xan_dh_C"/>
    <property type="match status" value="1"/>
</dbReference>
<dbReference type="Pfam" id="PF20256">
    <property type="entry name" value="MoCoBD_2"/>
    <property type="match status" value="2"/>
</dbReference>
<proteinExistence type="predicted"/>
<dbReference type="PANTHER" id="PTHR47495">
    <property type="entry name" value="ALDEHYDE DEHYDROGENASE"/>
    <property type="match status" value="1"/>
</dbReference>
<name>A0A5B0WSP3_9GAMM</name>
<dbReference type="InterPro" id="IPR052516">
    <property type="entry name" value="N-heterocyclic_Hydroxylase"/>
</dbReference>
<sequence length="755" mass="81014">MRHLRAYSQSHQERLEECLKERRGPCSQQLGTRGERIMSLSRREFIRNFSIAGGGLTLGFTLNAIAGPTAAGDLQPNAFLRITPQGEIIVQIHKVEMGQGTVTGLVTLIAEELEADPASVRYEMAPVDDAFTDPEYRMQITGGSNAIRVYYRPLRETGAAARAMLLAAASARSGLPTAQLQAERGRITSADGRFAYNYGELAAEAGKLPVPENPPLKAAADFRLIGKLDQRLDTPPKVNGSARFGIDAPLPETLVAVVVRPPVARGAMTGYDDSKARDLPGVHSIVAIDAGVAVVASNYWRARKAAEAVTLQWEAGDSALTDSDAIDAALTDALNGDSFATIRDDGEAPEAAPAQALDAEYSVPFLAHATMEPMNATVDPISREVWVGTQAPDITSSFAALGLGVEADEITVHNQFLGGGFGRRSMPDHVLEAAQVAAAVGKRVKLVWSREDDTQHDFYRPPMKSRLSAGLDQSGQVVSWRHRLAGPSLMQSTVDAMAPAIMPGWIPDFLIDFGAGLAGRKDNSSVEGADELPYAFGHIQVAYRNVETPVPLGFWRSVGHSHTAFVVESFVDELAHAAGVDPVAFRRRYLAADSRHRQVLDRVAELSNWGNAPAGHYQGVAVHESFHTLVAEVVEISMQGNTPKLERAFCAVHCGRAVNPDVVRQQMEGGMVFGLCAALKGEITLRDGAVQQGNFHDYPLLRINEVPEIEVAIIDSDAAPTGVGEPATPPAAPALGNAIFAATGQRLRQLPFKLS</sequence>